<dbReference type="Gene3D" id="3.40.710.10">
    <property type="entry name" value="DD-peptidase/beta-lactamase superfamily"/>
    <property type="match status" value="1"/>
</dbReference>
<organism evidence="5 6">
    <name type="scientific">Lacticaseibacillus rhamnosus (strain LMS2-1)</name>
    <dbReference type="NCBI Taxonomy" id="525361"/>
    <lineage>
        <taxon>Bacteria</taxon>
        <taxon>Bacillati</taxon>
        <taxon>Bacillota</taxon>
        <taxon>Bacilli</taxon>
        <taxon>Lactobacillales</taxon>
        <taxon>Lactobacillaceae</taxon>
        <taxon>Lacticaseibacillus</taxon>
    </lineage>
</organism>
<feature type="domain" description="Beta-lactamase-related" evidence="4">
    <location>
        <begin position="121"/>
        <end position="387"/>
    </location>
</feature>
<keyword evidence="3" id="KW-1133">Transmembrane helix</keyword>
<keyword evidence="2 3" id="KW-0472">Membrane</keyword>
<dbReference type="AlphaFoldDB" id="C2JYC4"/>
<dbReference type="SUPFAM" id="SSF56601">
    <property type="entry name" value="beta-lactamase/transpeptidase-like"/>
    <property type="match status" value="1"/>
</dbReference>
<sequence length="416" mass="46256">MKFLLLLRVVAVFLSAFKVSLMSNKWEDENVLHRRKMIWVGVVLGLAALLLGGTVLGWQQDHSASQRQARVKPSKYREKVTRKDTAKTQAALFDEKLDRSVKTKAGQSFSEALTNDKFIGSALVIQHGKVIFNGGVGYADQASQRLNGPTTLFQIGSIQKAITAVAVMQLVEAGKLRLDDPVSKYLSGIQTGDQVTLRMMIDMRSGFALKKYQPAVMGDMDIIRWAIANMTYLPQQNYAYQPVNYLLLAGVIEKVAGRSYEQQVKNDIIERLKLKHTGFLPAMLTDSNRSLTYTGPVTNPYQTFIGEPELWYNRELGTGNMYTTTGDLYRLLRGIDSGKVITLSALKTLRNRDDGVYTAGIYNHQDFYSTHGVVAGQMASTAISHDGQNAIILLSNYNSHALNLHDLAVHLFQTLG</sequence>
<dbReference type="InterPro" id="IPR001466">
    <property type="entry name" value="Beta-lactam-related"/>
</dbReference>
<evidence type="ECO:0000259" key="4">
    <source>
        <dbReference type="Pfam" id="PF00144"/>
    </source>
</evidence>
<comment type="caution">
    <text evidence="5">The sequence shown here is derived from an EMBL/GenBank/DDBJ whole genome shotgun (WGS) entry which is preliminary data.</text>
</comment>
<keyword evidence="3" id="KW-0812">Transmembrane</keyword>
<proteinExistence type="predicted"/>
<gene>
    <name evidence="5" type="ORF">HMPREF0539_1909</name>
</gene>
<evidence type="ECO:0000313" key="6">
    <source>
        <dbReference type="Proteomes" id="UP000004525"/>
    </source>
</evidence>
<dbReference type="InterPro" id="IPR050491">
    <property type="entry name" value="AmpC-like"/>
</dbReference>
<reference evidence="5" key="1">
    <citation type="submission" date="2009-01" db="EMBL/GenBank/DDBJ databases">
        <authorList>
            <person name="Qin X."/>
            <person name="Bachman B."/>
            <person name="Battles P."/>
            <person name="Bell A."/>
            <person name="Bess C."/>
            <person name="Bickham C."/>
            <person name="Chaboub L."/>
            <person name="Chen D."/>
            <person name="Coyle M."/>
            <person name="Deiros D.R."/>
            <person name="Dinh H."/>
            <person name="Forbes L."/>
            <person name="Fowler G."/>
            <person name="Francisco L."/>
            <person name="Fu Q."/>
            <person name="Gubbala S."/>
            <person name="Hale W."/>
            <person name="Han Y."/>
            <person name="Hemphill L."/>
            <person name="Highlander S.K."/>
            <person name="Hirani K."/>
            <person name="Hogues M."/>
            <person name="Jackson L."/>
            <person name="Jakkamsetti A."/>
            <person name="Javaid M."/>
            <person name="Jiang H."/>
            <person name="Korchina V."/>
            <person name="Kovar C."/>
            <person name="Lara F."/>
            <person name="Lee S."/>
            <person name="Mata R."/>
            <person name="Mathew T."/>
            <person name="Moen C."/>
            <person name="Morales K."/>
            <person name="Munidasa M."/>
            <person name="Nazareth L."/>
            <person name="Ngo R."/>
            <person name="Nguyen L."/>
            <person name="Okwuonu G."/>
            <person name="Ongeri F."/>
            <person name="Patil S."/>
            <person name="Petrosino J."/>
            <person name="Pham C."/>
            <person name="Pham P."/>
            <person name="Pu L.-L."/>
            <person name="Puazo M."/>
            <person name="Raj R."/>
            <person name="Reid J."/>
            <person name="Rouhana J."/>
            <person name="Saada N."/>
            <person name="Shang Y."/>
            <person name="Simmons D."/>
            <person name="Thornton R."/>
            <person name="Warren J."/>
            <person name="Weissenberger G."/>
            <person name="Zhang J."/>
            <person name="Zhang L."/>
            <person name="Zhou C."/>
            <person name="Zhu D."/>
            <person name="Muzny D."/>
            <person name="Worley K."/>
            <person name="Gibbs R."/>
        </authorList>
    </citation>
    <scope>NUCLEOTIDE SEQUENCE [LARGE SCALE GENOMIC DNA]</scope>
    <source>
        <strain evidence="5">LMS2-1</strain>
    </source>
</reference>
<evidence type="ECO:0000256" key="2">
    <source>
        <dbReference type="ARBA" id="ARBA00023136"/>
    </source>
</evidence>
<comment type="subcellular location">
    <subcellularLocation>
        <location evidence="1">Membrane</location>
    </subcellularLocation>
</comment>
<accession>C2JYC4</accession>
<protein>
    <submittedName>
        <fullName evidence="5">Beta-lactamase</fullName>
    </submittedName>
</protein>
<dbReference type="InterPro" id="IPR012338">
    <property type="entry name" value="Beta-lactam/transpept-like"/>
</dbReference>
<dbReference type="Pfam" id="PF00144">
    <property type="entry name" value="Beta-lactamase"/>
    <property type="match status" value="1"/>
</dbReference>
<dbReference type="GO" id="GO:0016020">
    <property type="term" value="C:membrane"/>
    <property type="evidence" value="ECO:0007669"/>
    <property type="project" value="UniProtKB-SubCell"/>
</dbReference>
<keyword evidence="6" id="KW-1185">Reference proteome</keyword>
<evidence type="ECO:0000256" key="3">
    <source>
        <dbReference type="SAM" id="Phobius"/>
    </source>
</evidence>
<dbReference type="HOGENOM" id="CLU_020027_3_0_9"/>
<dbReference type="Proteomes" id="UP000004525">
    <property type="component" value="Unassembled WGS sequence"/>
</dbReference>
<evidence type="ECO:0000256" key="1">
    <source>
        <dbReference type="ARBA" id="ARBA00004370"/>
    </source>
</evidence>
<dbReference type="PANTHER" id="PTHR46825:SF11">
    <property type="entry name" value="PENICILLIN-BINDING PROTEIN 4"/>
    <property type="match status" value="1"/>
</dbReference>
<dbReference type="EMBL" id="ACIZ01000077">
    <property type="protein sequence ID" value="EEN79954.1"/>
    <property type="molecule type" value="Genomic_DNA"/>
</dbReference>
<evidence type="ECO:0000313" key="5">
    <source>
        <dbReference type="EMBL" id="EEN79954.1"/>
    </source>
</evidence>
<name>C2JYC4_LACRM</name>
<feature type="transmembrane region" description="Helical" evidence="3">
    <location>
        <begin position="37"/>
        <end position="58"/>
    </location>
</feature>
<dbReference type="PANTHER" id="PTHR46825">
    <property type="entry name" value="D-ALANYL-D-ALANINE-CARBOXYPEPTIDASE/ENDOPEPTIDASE AMPH"/>
    <property type="match status" value="1"/>
</dbReference>